<evidence type="ECO:0000313" key="1">
    <source>
        <dbReference type="EMBL" id="CAG8466332.1"/>
    </source>
</evidence>
<proteinExistence type="predicted"/>
<sequence>MAINYIYYLIKGSKVINSDHIVDEDFDTTFEAPLIFNIIKITAIRCSRERIINESKKAILVESDNEPISVAKCTLRIKQKAQIVIIDRI</sequence>
<organism evidence="1 2">
    <name type="scientific">Funneliformis caledonium</name>
    <dbReference type="NCBI Taxonomy" id="1117310"/>
    <lineage>
        <taxon>Eukaryota</taxon>
        <taxon>Fungi</taxon>
        <taxon>Fungi incertae sedis</taxon>
        <taxon>Mucoromycota</taxon>
        <taxon>Glomeromycotina</taxon>
        <taxon>Glomeromycetes</taxon>
        <taxon>Glomerales</taxon>
        <taxon>Glomeraceae</taxon>
        <taxon>Funneliformis</taxon>
    </lineage>
</organism>
<keyword evidence="2" id="KW-1185">Reference proteome</keyword>
<protein>
    <submittedName>
        <fullName evidence="1">16935_t:CDS:1</fullName>
    </submittedName>
</protein>
<dbReference type="EMBL" id="CAJVPQ010000282">
    <property type="protein sequence ID" value="CAG8466332.1"/>
    <property type="molecule type" value="Genomic_DNA"/>
</dbReference>
<accession>A0A9N8VXH7</accession>
<gene>
    <name evidence="1" type="ORF">FCALED_LOCUS1997</name>
</gene>
<dbReference type="Proteomes" id="UP000789570">
    <property type="component" value="Unassembled WGS sequence"/>
</dbReference>
<name>A0A9N8VXH7_9GLOM</name>
<evidence type="ECO:0000313" key="2">
    <source>
        <dbReference type="Proteomes" id="UP000789570"/>
    </source>
</evidence>
<reference evidence="1" key="1">
    <citation type="submission" date="2021-06" db="EMBL/GenBank/DDBJ databases">
        <authorList>
            <person name="Kallberg Y."/>
            <person name="Tangrot J."/>
            <person name="Rosling A."/>
        </authorList>
    </citation>
    <scope>NUCLEOTIDE SEQUENCE</scope>
    <source>
        <strain evidence="1">UK204</strain>
    </source>
</reference>
<comment type="caution">
    <text evidence="1">The sequence shown here is derived from an EMBL/GenBank/DDBJ whole genome shotgun (WGS) entry which is preliminary data.</text>
</comment>
<dbReference type="AlphaFoldDB" id="A0A9N8VXH7"/>